<reference evidence="2 3" key="1">
    <citation type="journal article" date="2015" name="Nature">
        <title>rRNA introns, odd ribosomes, and small enigmatic genomes across a large radiation of phyla.</title>
        <authorList>
            <person name="Brown C.T."/>
            <person name="Hug L.A."/>
            <person name="Thomas B.C."/>
            <person name="Sharon I."/>
            <person name="Castelle C.J."/>
            <person name="Singh A."/>
            <person name="Wilkins M.J."/>
            <person name="Williams K.H."/>
            <person name="Banfield J.F."/>
        </authorList>
    </citation>
    <scope>NUCLEOTIDE SEQUENCE [LARGE SCALE GENOMIC DNA]</scope>
</reference>
<dbReference type="Gene3D" id="3.90.70.10">
    <property type="entry name" value="Cysteine proteinases"/>
    <property type="match status" value="2"/>
</dbReference>
<name>A0A0G0LTU0_UNCC2</name>
<dbReference type="InterPro" id="IPR039564">
    <property type="entry name" value="Peptidase_C39-like"/>
</dbReference>
<evidence type="ECO:0000259" key="1">
    <source>
        <dbReference type="Pfam" id="PF13529"/>
    </source>
</evidence>
<comment type="caution">
    <text evidence="2">The sequence shown here is derived from an EMBL/GenBank/DDBJ whole genome shotgun (WGS) entry which is preliminary data.</text>
</comment>
<organism evidence="2 3">
    <name type="scientific">candidate division CPR2 bacterium GW2011_GWC2_39_10</name>
    <dbReference type="NCBI Taxonomy" id="1618345"/>
    <lineage>
        <taxon>Bacteria</taxon>
        <taxon>Bacteria division CPR2</taxon>
    </lineage>
</organism>
<dbReference type="Pfam" id="PF13529">
    <property type="entry name" value="Peptidase_C39_2"/>
    <property type="match status" value="2"/>
</dbReference>
<dbReference type="STRING" id="1618345.UT18_C0010G0014"/>
<evidence type="ECO:0000313" key="2">
    <source>
        <dbReference type="EMBL" id="KKQ94442.1"/>
    </source>
</evidence>
<protein>
    <recommendedName>
        <fullName evidence="1">Peptidase C39-like domain-containing protein</fullName>
    </recommendedName>
</protein>
<feature type="domain" description="Peptidase C39-like" evidence="1">
    <location>
        <begin position="131"/>
        <end position="183"/>
    </location>
</feature>
<dbReference type="Proteomes" id="UP000034207">
    <property type="component" value="Unassembled WGS sequence"/>
</dbReference>
<accession>A0A0G0LTU0</accession>
<proteinExistence type="predicted"/>
<evidence type="ECO:0000313" key="3">
    <source>
        <dbReference type="Proteomes" id="UP000034207"/>
    </source>
</evidence>
<dbReference type="AlphaFoldDB" id="A0A0G0LTU0"/>
<dbReference type="EMBL" id="LBVV01000010">
    <property type="protein sequence ID" value="KKQ94442.1"/>
    <property type="molecule type" value="Genomic_DNA"/>
</dbReference>
<feature type="domain" description="Peptidase C39-like" evidence="1">
    <location>
        <begin position="3"/>
        <end position="50"/>
    </location>
</feature>
<gene>
    <name evidence="2" type="ORF">UT18_C0010G0014</name>
</gene>
<sequence>MKLKVPLVKQGYKECAPTSISMIMKFFGKDYSPDYITKTIGGITKDSKGNEVGTLNIDLAIFSQEKGFETYCYTYNIELLKPSFVRLDRPELKQEIEELLKAEKNDFDKRVLSAYLKFIDLDGVLEMKMPSLKLVENYILKGIPVLISLRTKILREKDGIENWSGHAIVITGFDGDTFYYNDPKDGAENEINREKLFFALSNNVLDSTGYMLILEKY</sequence>